<protein>
    <recommendedName>
        <fullName evidence="5">Gfo/Idh/MocA family oxidoreductase</fullName>
    </recommendedName>
</protein>
<name>A0A1F6CQK8_HANXR</name>
<dbReference type="Proteomes" id="UP000178606">
    <property type="component" value="Unassembled WGS sequence"/>
</dbReference>
<dbReference type="Pfam" id="PF22725">
    <property type="entry name" value="GFO_IDH_MocA_C3"/>
    <property type="match status" value="1"/>
</dbReference>
<dbReference type="Gene3D" id="3.40.50.720">
    <property type="entry name" value="NAD(P)-binding Rossmann-like Domain"/>
    <property type="match status" value="1"/>
</dbReference>
<proteinExistence type="predicted"/>
<evidence type="ECO:0000259" key="2">
    <source>
        <dbReference type="Pfam" id="PF22725"/>
    </source>
</evidence>
<evidence type="ECO:0008006" key="5">
    <source>
        <dbReference type="Google" id="ProtNLM"/>
    </source>
</evidence>
<dbReference type="SUPFAM" id="SSF51735">
    <property type="entry name" value="NAD(P)-binding Rossmann-fold domains"/>
    <property type="match status" value="1"/>
</dbReference>
<feature type="domain" description="GFO/IDH/MocA-like oxidoreductase" evidence="2">
    <location>
        <begin position="133"/>
        <end position="254"/>
    </location>
</feature>
<dbReference type="Gene3D" id="3.30.360.10">
    <property type="entry name" value="Dihydrodipicolinate Reductase, domain 2"/>
    <property type="match status" value="1"/>
</dbReference>
<dbReference type="GO" id="GO:0000166">
    <property type="term" value="F:nucleotide binding"/>
    <property type="evidence" value="ECO:0007669"/>
    <property type="project" value="InterPro"/>
</dbReference>
<dbReference type="AlphaFoldDB" id="A0A1F6CQK8"/>
<dbReference type="InterPro" id="IPR051450">
    <property type="entry name" value="Gfo/Idh/MocA_Oxidoreductases"/>
</dbReference>
<feature type="domain" description="Gfo/Idh/MocA-like oxidoreductase N-terminal" evidence="1">
    <location>
        <begin position="6"/>
        <end position="124"/>
    </location>
</feature>
<comment type="caution">
    <text evidence="3">The sequence shown here is derived from an EMBL/GenBank/DDBJ whole genome shotgun (WGS) entry which is preliminary data.</text>
</comment>
<reference evidence="3 4" key="1">
    <citation type="journal article" date="2016" name="Nat. Commun.">
        <title>Thousands of microbial genomes shed light on interconnected biogeochemical processes in an aquifer system.</title>
        <authorList>
            <person name="Anantharaman K."/>
            <person name="Brown C.T."/>
            <person name="Hug L.A."/>
            <person name="Sharon I."/>
            <person name="Castelle C.J."/>
            <person name="Probst A.J."/>
            <person name="Thomas B.C."/>
            <person name="Singh A."/>
            <person name="Wilkins M.J."/>
            <person name="Karaoz U."/>
            <person name="Brodie E.L."/>
            <person name="Williams K.H."/>
            <person name="Hubbard S.S."/>
            <person name="Banfield J.F."/>
        </authorList>
    </citation>
    <scope>NUCLEOTIDE SEQUENCE [LARGE SCALE GENOMIC DNA]</scope>
    <source>
        <strain evidence="4">RIFCSPLOWO2_12_FULL_64_10</strain>
    </source>
</reference>
<evidence type="ECO:0000313" key="3">
    <source>
        <dbReference type="EMBL" id="OGG51321.1"/>
    </source>
</evidence>
<evidence type="ECO:0000259" key="1">
    <source>
        <dbReference type="Pfam" id="PF01408"/>
    </source>
</evidence>
<dbReference type="EMBL" id="MFKF01000187">
    <property type="protein sequence ID" value="OGG51321.1"/>
    <property type="molecule type" value="Genomic_DNA"/>
</dbReference>
<dbReference type="PANTHER" id="PTHR43377">
    <property type="entry name" value="BILIVERDIN REDUCTASE A"/>
    <property type="match status" value="1"/>
</dbReference>
<sequence length="330" mass="35133">MPETLSIAVVGCGSVGRSHARAAARTAGARLTAVVDLSEQARMPLAQESGAAPFASVEDLLASGTAPDAAVVALPDRLHAPVSSRLLDAGCHVLLEKPMAASVAECEAVTRRAHERKKVLMIGHAHHFIAAVVRARELVREGKIGVPLSARDTLPYTHYLPGRQAWFFDPKLAAGGALWANGVHQIDRLRWVLDTTEVEVWGTLLAPPENPSIEHTAIWTTRYASGCVAQFFCGGMSAKGVFSGVEIFGSEGILRQETFGKLFLERGGETEEVPLTPPEGGHIGAEMRAFVDAIRAGGPSSIPGEWGTAVIRVVEAVSRSSREEGPVRMI</sequence>
<dbReference type="InterPro" id="IPR036291">
    <property type="entry name" value="NAD(P)-bd_dom_sf"/>
</dbReference>
<organism evidence="3 4">
    <name type="scientific">Handelsmanbacteria sp. (strain RIFCSPLOWO2_12_FULL_64_10)</name>
    <dbReference type="NCBI Taxonomy" id="1817868"/>
    <lineage>
        <taxon>Bacteria</taxon>
        <taxon>Candidatus Handelsmaniibacteriota</taxon>
    </lineage>
</organism>
<dbReference type="PANTHER" id="PTHR43377:SF1">
    <property type="entry name" value="BILIVERDIN REDUCTASE A"/>
    <property type="match status" value="1"/>
</dbReference>
<dbReference type="SUPFAM" id="SSF55347">
    <property type="entry name" value="Glyceraldehyde-3-phosphate dehydrogenase-like, C-terminal domain"/>
    <property type="match status" value="1"/>
</dbReference>
<accession>A0A1F6CQK8</accession>
<gene>
    <name evidence="3" type="ORF">A3F84_02965</name>
</gene>
<dbReference type="InterPro" id="IPR055170">
    <property type="entry name" value="GFO_IDH_MocA-like_dom"/>
</dbReference>
<dbReference type="Pfam" id="PF01408">
    <property type="entry name" value="GFO_IDH_MocA"/>
    <property type="match status" value="1"/>
</dbReference>
<dbReference type="InterPro" id="IPR000683">
    <property type="entry name" value="Gfo/Idh/MocA-like_OxRdtase_N"/>
</dbReference>
<evidence type="ECO:0000313" key="4">
    <source>
        <dbReference type="Proteomes" id="UP000178606"/>
    </source>
</evidence>